<dbReference type="AlphaFoldDB" id="A0AAD4VHA3"/>
<keyword evidence="3" id="KW-1185">Reference proteome</keyword>
<evidence type="ECO:0000313" key="2">
    <source>
        <dbReference type="EMBL" id="KAI5323941.1"/>
    </source>
</evidence>
<feature type="region of interest" description="Disordered" evidence="1">
    <location>
        <begin position="73"/>
        <end position="140"/>
    </location>
</feature>
<evidence type="ECO:0000313" key="3">
    <source>
        <dbReference type="Proteomes" id="UP001054821"/>
    </source>
</evidence>
<sequence>MMVDATSGGGLMNKSATQAKEMFENIAANTGELPKRKQSFMSTQGFIRETRQTHAQMSTTIKSLENQVGQIAASLSQREPGKLPSQVIPDPNGGHELKSVTLRSGKEVEKDDNEERNSTKTMAAPSPKLTVPSDNSKEVPIPGKDLPLILGHPFMRKARTKIGVYEGTLTMALDEETVEFKVFDALKYPNDDHACFSIDVLEQRAPQVELKPLPKNLKYAYLGDEKTLIVIIASNLRASEEDKLIPVLREQKTALGWTIVDIRGISPTKCMHMILLE</sequence>
<organism evidence="2 3">
    <name type="scientific">Prunus dulcis</name>
    <name type="common">Almond</name>
    <name type="synonym">Amygdalus dulcis</name>
    <dbReference type="NCBI Taxonomy" id="3755"/>
    <lineage>
        <taxon>Eukaryota</taxon>
        <taxon>Viridiplantae</taxon>
        <taxon>Streptophyta</taxon>
        <taxon>Embryophyta</taxon>
        <taxon>Tracheophyta</taxon>
        <taxon>Spermatophyta</taxon>
        <taxon>Magnoliopsida</taxon>
        <taxon>eudicotyledons</taxon>
        <taxon>Gunneridae</taxon>
        <taxon>Pentapetalae</taxon>
        <taxon>rosids</taxon>
        <taxon>fabids</taxon>
        <taxon>Rosales</taxon>
        <taxon>Rosaceae</taxon>
        <taxon>Amygdaloideae</taxon>
        <taxon>Amygdaleae</taxon>
        <taxon>Prunus</taxon>
    </lineage>
</organism>
<accession>A0AAD4VHA3</accession>
<gene>
    <name evidence="2" type="ORF">L3X38_033014</name>
</gene>
<name>A0AAD4VHA3_PRUDU</name>
<proteinExistence type="predicted"/>
<evidence type="ECO:0000256" key="1">
    <source>
        <dbReference type="SAM" id="MobiDB-lite"/>
    </source>
</evidence>
<dbReference type="EMBL" id="JAJFAZ020000006">
    <property type="protein sequence ID" value="KAI5323941.1"/>
    <property type="molecule type" value="Genomic_DNA"/>
</dbReference>
<protein>
    <submittedName>
        <fullName evidence="2">Uncharacterized protein</fullName>
    </submittedName>
</protein>
<reference evidence="2 3" key="1">
    <citation type="journal article" date="2022" name="G3 (Bethesda)">
        <title>Whole-genome sequence and methylome profiling of the almond [Prunus dulcis (Mill.) D.A. Webb] cultivar 'Nonpareil'.</title>
        <authorList>
            <person name="D'Amico-Willman K.M."/>
            <person name="Ouma W.Z."/>
            <person name="Meulia T."/>
            <person name="Sideli G.M."/>
            <person name="Gradziel T.M."/>
            <person name="Fresnedo-Ramirez J."/>
        </authorList>
    </citation>
    <scope>NUCLEOTIDE SEQUENCE [LARGE SCALE GENOMIC DNA]</scope>
    <source>
        <strain evidence="2">Clone GOH B32 T37-40</strain>
    </source>
</reference>
<comment type="caution">
    <text evidence="2">The sequence shown here is derived from an EMBL/GenBank/DDBJ whole genome shotgun (WGS) entry which is preliminary data.</text>
</comment>
<feature type="compositionally biased region" description="Basic and acidic residues" evidence="1">
    <location>
        <begin position="93"/>
        <end position="118"/>
    </location>
</feature>
<dbReference type="Proteomes" id="UP001054821">
    <property type="component" value="Chromosome 6"/>
</dbReference>